<accession>A0AAW6RH02</accession>
<evidence type="ECO:0000256" key="5">
    <source>
        <dbReference type="HAMAP-Rule" id="MF_00765"/>
    </source>
</evidence>
<evidence type="ECO:0000256" key="6">
    <source>
        <dbReference type="SAM" id="Coils"/>
    </source>
</evidence>
<comment type="similarity">
    <text evidence="5">Belongs to the DarP family.</text>
</comment>
<dbReference type="RefSeq" id="WP_102283946.1">
    <property type="nucleotide sequence ID" value="NZ_JARVII010000012.1"/>
</dbReference>
<evidence type="ECO:0000256" key="2">
    <source>
        <dbReference type="ARBA" id="ARBA00022517"/>
    </source>
</evidence>
<dbReference type="GO" id="GO:0043022">
    <property type="term" value="F:ribosome binding"/>
    <property type="evidence" value="ECO:0007669"/>
    <property type="project" value="UniProtKB-UniRule"/>
</dbReference>
<keyword evidence="3 5" id="KW-0699">rRNA-binding</keyword>
<evidence type="ECO:0000256" key="3">
    <source>
        <dbReference type="ARBA" id="ARBA00022730"/>
    </source>
</evidence>
<dbReference type="InterPro" id="IPR023153">
    <property type="entry name" value="DarP_sf"/>
</dbReference>
<dbReference type="SUPFAM" id="SSF158710">
    <property type="entry name" value="PSPTO4464-like"/>
    <property type="match status" value="1"/>
</dbReference>
<reference evidence="7 8" key="1">
    <citation type="submission" date="2023-04" db="EMBL/GenBank/DDBJ databases">
        <title>Ottowia paracancer sp. nov., isolated from human stomach.</title>
        <authorList>
            <person name="Song Y."/>
        </authorList>
    </citation>
    <scope>NUCLEOTIDE SEQUENCE [LARGE SCALE GENOMIC DNA]</scope>
    <source>
        <strain evidence="7 8">10c7w1</strain>
    </source>
</reference>
<dbReference type="HAMAP" id="MF_00765">
    <property type="entry name" value="DarP"/>
    <property type="match status" value="1"/>
</dbReference>
<evidence type="ECO:0000313" key="7">
    <source>
        <dbReference type="EMBL" id="MDG9699525.1"/>
    </source>
</evidence>
<keyword evidence="2 5" id="KW-0690">Ribosome biogenesis</keyword>
<dbReference type="PIRSF" id="PIRSF016183">
    <property type="entry name" value="UCP016183"/>
    <property type="match status" value="1"/>
</dbReference>
<evidence type="ECO:0000256" key="4">
    <source>
        <dbReference type="ARBA" id="ARBA00022884"/>
    </source>
</evidence>
<keyword evidence="4 5" id="KW-0694">RNA-binding</keyword>
<dbReference type="GO" id="GO:1902626">
    <property type="term" value="P:assembly of large subunit precursor of preribosome"/>
    <property type="evidence" value="ECO:0007669"/>
    <property type="project" value="UniProtKB-UniRule"/>
</dbReference>
<dbReference type="PANTHER" id="PTHR38101:SF1">
    <property type="entry name" value="UPF0307 PROTEIN YJGA"/>
    <property type="match status" value="1"/>
</dbReference>
<dbReference type="NCBIfam" id="NF003593">
    <property type="entry name" value="PRK05255.1-1"/>
    <property type="match status" value="1"/>
</dbReference>
<comment type="caution">
    <text evidence="7">The sequence shown here is derived from an EMBL/GenBank/DDBJ whole genome shotgun (WGS) entry which is preliminary data.</text>
</comment>
<keyword evidence="1 5" id="KW-0963">Cytoplasm</keyword>
<organism evidence="7 8">
    <name type="scientific">Ottowia cancrivicina</name>
    <dbReference type="NCBI Taxonomy" id="3040346"/>
    <lineage>
        <taxon>Bacteria</taxon>
        <taxon>Pseudomonadati</taxon>
        <taxon>Pseudomonadota</taxon>
        <taxon>Betaproteobacteria</taxon>
        <taxon>Burkholderiales</taxon>
        <taxon>Comamonadaceae</taxon>
        <taxon>Ottowia</taxon>
    </lineage>
</organism>
<dbReference type="AlphaFoldDB" id="A0AAW6RH02"/>
<comment type="subcellular location">
    <subcellularLocation>
        <location evidence="5">Cytoplasm</location>
    </subcellularLocation>
    <text evidence="5">Associates with late stage pre-50S ribosomal subunits.</text>
</comment>
<feature type="coiled-coil region" evidence="6">
    <location>
        <begin position="155"/>
        <end position="182"/>
    </location>
</feature>
<dbReference type="InterPro" id="IPR006839">
    <property type="entry name" value="DarP"/>
</dbReference>
<dbReference type="PANTHER" id="PTHR38101">
    <property type="entry name" value="UPF0307 PROTEIN YJGA"/>
    <property type="match status" value="1"/>
</dbReference>
<dbReference type="Gene3D" id="1.10.60.30">
    <property type="entry name" value="PSPTO4464-like domains"/>
    <property type="match status" value="2"/>
</dbReference>
<dbReference type="GO" id="GO:0005829">
    <property type="term" value="C:cytosol"/>
    <property type="evidence" value="ECO:0007669"/>
    <property type="project" value="TreeGrafter"/>
</dbReference>
<gene>
    <name evidence="7" type="primary">yjgA</name>
    <name evidence="5" type="synonym">darP</name>
    <name evidence="7" type="ORF">QB898_07350</name>
</gene>
<protein>
    <recommendedName>
        <fullName evidence="5">Dual-action ribosomal maturation protein DarP</fullName>
    </recommendedName>
    <alternativeName>
        <fullName evidence="5">Large ribosomal subunit assembly factor DarP</fullName>
    </alternativeName>
</protein>
<dbReference type="EMBL" id="JARVII010000012">
    <property type="protein sequence ID" value="MDG9699525.1"/>
    <property type="molecule type" value="Genomic_DNA"/>
</dbReference>
<comment type="function">
    <text evidence="5">Member of a network of 50S ribosomal subunit biogenesis factors which assembles along the 30S-50S interface, preventing incorrect 23S rRNA structures from forming. Promotes peptidyl transferase center (PTC) maturation.</text>
</comment>
<keyword evidence="6" id="KW-0175">Coiled coil</keyword>
<proteinExistence type="inferred from homology"/>
<dbReference type="GO" id="GO:0019843">
    <property type="term" value="F:rRNA binding"/>
    <property type="evidence" value="ECO:0007669"/>
    <property type="project" value="UniProtKB-UniRule"/>
</dbReference>
<evidence type="ECO:0000313" key="8">
    <source>
        <dbReference type="Proteomes" id="UP001237156"/>
    </source>
</evidence>
<keyword evidence="8" id="KW-1185">Reference proteome</keyword>
<dbReference type="Proteomes" id="UP001237156">
    <property type="component" value="Unassembled WGS sequence"/>
</dbReference>
<evidence type="ECO:0000256" key="1">
    <source>
        <dbReference type="ARBA" id="ARBA00022490"/>
    </source>
</evidence>
<sequence>MARKPKKGYFVRGQFVAEGSELDEQYRRALKGGDAPSKTELKAQSAQLQALGEALLTLRPALREALALPARLEDALAELARITDFEGRRRQSQYVGKLMRQLDEDGIAAIHAALEQQRQGAAQDTLLLHAAEDWRERLAAPDAAASQAALNEWMARFAQTDAQQLRALIRQARKDRAQAAAVASAPGQGVRQGRAWRELFQLIRGMLNEERA</sequence>
<name>A0AAW6RH02_9BURK</name>
<dbReference type="CDD" id="cd16331">
    <property type="entry name" value="YjgA-like"/>
    <property type="match status" value="1"/>
</dbReference>
<dbReference type="Pfam" id="PF04751">
    <property type="entry name" value="DarP"/>
    <property type="match status" value="1"/>
</dbReference>